<feature type="transmembrane region" description="Helical" evidence="9">
    <location>
        <begin position="916"/>
        <end position="940"/>
    </location>
</feature>
<evidence type="ECO:0000259" key="10">
    <source>
        <dbReference type="Pfam" id="PF09350"/>
    </source>
</evidence>
<dbReference type="AlphaFoldDB" id="A0A7G2F5B2"/>
<reference evidence="11 12" key="1">
    <citation type="submission" date="2020-09" db="EMBL/GenBank/DDBJ databases">
        <authorList>
            <person name="Ashkenazy H."/>
        </authorList>
    </citation>
    <scope>NUCLEOTIDE SEQUENCE [LARGE SCALE GENOMIC DNA]</scope>
    <source>
        <strain evidence="12">cv. Cdm-0</strain>
    </source>
</reference>
<dbReference type="Pfam" id="PF09350">
    <property type="entry name" value="DJC28_CD"/>
    <property type="match status" value="1"/>
</dbReference>
<feature type="compositionally biased region" description="Basic and acidic residues" evidence="8">
    <location>
        <begin position="169"/>
        <end position="181"/>
    </location>
</feature>
<dbReference type="Pfam" id="PF13041">
    <property type="entry name" value="PPR_2"/>
    <property type="match status" value="1"/>
</dbReference>
<feature type="repeat" description="PPR" evidence="7">
    <location>
        <begin position="231"/>
        <end position="265"/>
    </location>
</feature>
<dbReference type="InterPro" id="IPR001248">
    <property type="entry name" value="Pur-cyt_permease"/>
</dbReference>
<dbReference type="Pfam" id="PF02133">
    <property type="entry name" value="Transp_cyt_pur"/>
    <property type="match status" value="1"/>
</dbReference>
<name>A0A7G2F5B2_ARATH</name>
<feature type="region of interest" description="Disordered" evidence="8">
    <location>
        <begin position="136"/>
        <end position="181"/>
    </location>
</feature>
<feature type="transmembrane region" description="Helical" evidence="9">
    <location>
        <begin position="1002"/>
        <end position="1021"/>
    </location>
</feature>
<feature type="domain" description="DnaJ homologue subfamily C member 28 conserved" evidence="10">
    <location>
        <begin position="371"/>
        <end position="437"/>
    </location>
</feature>
<feature type="transmembrane region" description="Helical" evidence="9">
    <location>
        <begin position="852"/>
        <end position="874"/>
    </location>
</feature>
<accession>A0A7G2F5B2</accession>
<comment type="similarity">
    <text evidence="2">Belongs to the purine-cytosine permease (2.A.39) family.</text>
</comment>
<feature type="transmembrane region" description="Helical" evidence="9">
    <location>
        <begin position="886"/>
        <end position="904"/>
    </location>
</feature>
<evidence type="ECO:0000256" key="4">
    <source>
        <dbReference type="ARBA" id="ARBA00022737"/>
    </source>
</evidence>
<dbReference type="NCBIfam" id="TIGR00756">
    <property type="entry name" value="PPR"/>
    <property type="match status" value="3"/>
</dbReference>
<feature type="transmembrane region" description="Helical" evidence="9">
    <location>
        <begin position="700"/>
        <end position="718"/>
    </location>
</feature>
<dbReference type="Gene3D" id="1.10.4160.10">
    <property type="entry name" value="Hydantoin permease"/>
    <property type="match status" value="1"/>
</dbReference>
<dbReference type="Gene3D" id="1.25.40.10">
    <property type="entry name" value="Tetratricopeptide repeat domain"/>
    <property type="match status" value="1"/>
</dbReference>
<comment type="subcellular location">
    <subcellularLocation>
        <location evidence="1">Membrane</location>
        <topology evidence="1">Multi-pass membrane protein</topology>
    </subcellularLocation>
</comment>
<dbReference type="GO" id="GO:0022857">
    <property type="term" value="F:transmembrane transporter activity"/>
    <property type="evidence" value="ECO:0007669"/>
    <property type="project" value="InterPro"/>
</dbReference>
<feature type="transmembrane region" description="Helical" evidence="9">
    <location>
        <begin position="961"/>
        <end position="982"/>
    </location>
</feature>
<dbReference type="GO" id="GO:0016020">
    <property type="term" value="C:membrane"/>
    <property type="evidence" value="ECO:0007669"/>
    <property type="project" value="UniProtKB-SubCell"/>
</dbReference>
<keyword evidence="6 9" id="KW-0472">Membrane</keyword>
<feature type="transmembrane region" description="Helical" evidence="9">
    <location>
        <begin position="768"/>
        <end position="788"/>
    </location>
</feature>
<proteinExistence type="inferred from homology"/>
<dbReference type="PANTHER" id="PTHR30618:SF0">
    <property type="entry name" value="PURINE-URACIL PERMEASE NCS1"/>
    <property type="match status" value="1"/>
</dbReference>
<protein>
    <submittedName>
        <fullName evidence="11">(thale cress) hypothetical protein</fullName>
    </submittedName>
</protein>
<dbReference type="CDD" id="cd11485">
    <property type="entry name" value="SLC-NCS1sbd_YbbW-like"/>
    <property type="match status" value="1"/>
</dbReference>
<evidence type="ECO:0000256" key="3">
    <source>
        <dbReference type="ARBA" id="ARBA00022692"/>
    </source>
</evidence>
<keyword evidence="4" id="KW-0677">Repeat</keyword>
<evidence type="ECO:0000256" key="6">
    <source>
        <dbReference type="ARBA" id="ARBA00023136"/>
    </source>
</evidence>
<evidence type="ECO:0000256" key="1">
    <source>
        <dbReference type="ARBA" id="ARBA00004141"/>
    </source>
</evidence>
<feature type="compositionally biased region" description="Acidic residues" evidence="8">
    <location>
        <begin position="140"/>
        <end position="149"/>
    </location>
</feature>
<evidence type="ECO:0000256" key="8">
    <source>
        <dbReference type="SAM" id="MobiDB-lite"/>
    </source>
</evidence>
<dbReference type="PANTHER" id="PTHR30618">
    <property type="entry name" value="NCS1 FAMILY PURINE/PYRIMIDINE TRANSPORTER"/>
    <property type="match status" value="1"/>
</dbReference>
<evidence type="ECO:0000256" key="7">
    <source>
        <dbReference type="PROSITE-ProRule" id="PRU00708"/>
    </source>
</evidence>
<keyword evidence="3 9" id="KW-0812">Transmembrane</keyword>
<evidence type="ECO:0000256" key="9">
    <source>
        <dbReference type="SAM" id="Phobius"/>
    </source>
</evidence>
<dbReference type="EMBL" id="LR881470">
    <property type="protein sequence ID" value="CAD5330708.1"/>
    <property type="molecule type" value="Genomic_DNA"/>
</dbReference>
<dbReference type="InterPro" id="IPR002885">
    <property type="entry name" value="PPR_rpt"/>
</dbReference>
<evidence type="ECO:0000313" key="12">
    <source>
        <dbReference type="Proteomes" id="UP000516314"/>
    </source>
</evidence>
<organism evidence="11 12">
    <name type="scientific">Arabidopsis thaliana</name>
    <name type="common">Mouse-ear cress</name>
    <dbReference type="NCBI Taxonomy" id="3702"/>
    <lineage>
        <taxon>Eukaryota</taxon>
        <taxon>Viridiplantae</taxon>
        <taxon>Streptophyta</taxon>
        <taxon>Embryophyta</taxon>
        <taxon>Tracheophyta</taxon>
        <taxon>Spermatophyta</taxon>
        <taxon>Magnoliopsida</taxon>
        <taxon>eudicotyledons</taxon>
        <taxon>Gunneridae</taxon>
        <taxon>Pentapetalae</taxon>
        <taxon>rosids</taxon>
        <taxon>malvids</taxon>
        <taxon>Brassicales</taxon>
        <taxon>Brassicaceae</taxon>
        <taxon>Camelineae</taxon>
        <taxon>Arabidopsis</taxon>
    </lineage>
</organism>
<evidence type="ECO:0000313" key="11">
    <source>
        <dbReference type="EMBL" id="CAD5330708.1"/>
    </source>
</evidence>
<feature type="repeat" description="PPR" evidence="7">
    <location>
        <begin position="266"/>
        <end position="301"/>
    </location>
</feature>
<feature type="transmembrane region" description="Helical" evidence="9">
    <location>
        <begin position="662"/>
        <end position="680"/>
    </location>
</feature>
<evidence type="ECO:0000256" key="2">
    <source>
        <dbReference type="ARBA" id="ARBA00008974"/>
    </source>
</evidence>
<feature type="transmembrane region" description="Helical" evidence="9">
    <location>
        <begin position="808"/>
        <end position="832"/>
    </location>
</feature>
<dbReference type="FunFam" id="1.10.4160.10:FF:000001">
    <property type="entry name" value="Uracil permease, putative"/>
    <property type="match status" value="1"/>
</dbReference>
<evidence type="ECO:0000256" key="5">
    <source>
        <dbReference type="ARBA" id="ARBA00022989"/>
    </source>
</evidence>
<dbReference type="InterPro" id="IPR045225">
    <property type="entry name" value="Uracil/uridine/allantoin_perm"/>
</dbReference>
<dbReference type="Proteomes" id="UP000516314">
    <property type="component" value="Chromosome 5"/>
</dbReference>
<dbReference type="Pfam" id="PF01535">
    <property type="entry name" value="PPR"/>
    <property type="match status" value="2"/>
</dbReference>
<feature type="transmembrane region" description="Helical" evidence="9">
    <location>
        <begin position="605"/>
        <end position="625"/>
    </location>
</feature>
<dbReference type="InterPro" id="IPR018961">
    <property type="entry name" value="DnaJ_homolog_subfam-C_membr-28"/>
</dbReference>
<feature type="transmembrane region" description="Helical" evidence="9">
    <location>
        <begin position="730"/>
        <end position="748"/>
    </location>
</feature>
<dbReference type="PROSITE" id="PS51375">
    <property type="entry name" value="PPR"/>
    <property type="match status" value="3"/>
</dbReference>
<gene>
    <name evidence="11" type="ORF">AT9943_LOCUS18230</name>
</gene>
<sequence>MAVRLARSLAASPSSRPSCLSLGNRFSASDITSSAINGGEFSDFVRAFAFYSSSSSWWSSPDDLTASSKRKEKKTTERFSAVIDAVHDRKLPPELRGRRDFVRSKRNSNSLFPWFCGGVFARQFSSETKRVNTKVNFSLSDDDSDEETETPVTEDSKKQEPPPPPYDPFSKKPAIEEPEDPKNLQEIFHKMRTEGFTNEAVKMFDALSKDGRTHEALELFSQIKDKNRMPDVVAHTAIVEAYANAGQAKETLKVFMRMLASGVSPNAYTYSVLIKGLAADGKTHKDAKKYLLEMMGNGMSPNAATYTAVFEAFVREGKEESARELLQEMKGKGFVPDEKAVREALEYKRGQVFRTVINLLFDKSETDIINVVEQRIWHSMEEGHFENLPGKGKPLNLHTNPHADPAEDTLYRILNKNGFAPEWVELNKEIRNKAKEWRVSLKKAWTMKLEEDQSGWEERSDLLKNELKQINNMVFRYNLIKPKDSSHKSSYTSCVSTFDIQRKSSKHYELGKHSFSPILPGDNLVLSRSGVIRPRLSAMTGSEINDHGYDESQFDPSLTNDDLKPTTPSQRTFSWLDMSSLWIGLVVGVPTYYLAGSLVDLGMAWWQGIATVVTANLILLVPLVLTAQPGTLYGISFPVLARSSFGIRGAHIPTLLRALVGCGWYGIETWIGGEAIFLLLPGHIKKSALSHTLPWLGTSPLEFSCFIVFWLAQLCIVWRGMDGIRKLEKYSAPILISLTSCLLAWSYLKAGGFGHMLSLSSKLTSAQFWTLFFPSLTANISFWATLALNIPDFSRFAKSQTDQIIGQVGLPVFMGLFTFVGVAVTSSTSIIFGRVISNPIELLGQIGGLATTLLAIVGISLATLTTNIAANVVAPANALVNLNPKFFTFGRGAFLTAVLGIVFQPWRLLKSSESFVYTWLIGYSALLGPIGGIILVDYYLIKKMKLNIGDLYSLSPSGEYYFSKGYNVAAVVALVAGIIPVVPGFLHKISALSKISNGFVVVYDNALFFSFIIAGFVYWIIMSPKSEEYTGVYHLDSSPDHITSTSPSGEILHIDSPDMVSWRFSWV</sequence>
<feature type="repeat" description="PPR" evidence="7">
    <location>
        <begin position="302"/>
        <end position="336"/>
    </location>
</feature>
<keyword evidence="5 9" id="KW-1133">Transmembrane helix</keyword>
<dbReference type="InterPro" id="IPR011990">
    <property type="entry name" value="TPR-like_helical_dom_sf"/>
</dbReference>